<reference evidence="1" key="1">
    <citation type="submission" date="2022-01" db="EMBL/GenBank/DDBJ databases">
        <title>Genome Sequence Resource for Two Populations of Ditylenchus destructor, the Migratory Endoparasitic Phytonematode.</title>
        <authorList>
            <person name="Zhang H."/>
            <person name="Lin R."/>
            <person name="Xie B."/>
        </authorList>
    </citation>
    <scope>NUCLEOTIDE SEQUENCE</scope>
    <source>
        <strain evidence="1">BazhouSP</strain>
    </source>
</reference>
<dbReference type="EMBL" id="JAKKPZ010000014">
    <property type="protein sequence ID" value="KAI1713928.1"/>
    <property type="molecule type" value="Genomic_DNA"/>
</dbReference>
<evidence type="ECO:0000313" key="1">
    <source>
        <dbReference type="EMBL" id="KAI1713928.1"/>
    </source>
</evidence>
<gene>
    <name evidence="1" type="ORF">DdX_08812</name>
</gene>
<protein>
    <submittedName>
        <fullName evidence="1">Uncharacterized protein</fullName>
    </submittedName>
</protein>
<dbReference type="AlphaFoldDB" id="A0AAD4N315"/>
<comment type="caution">
    <text evidence="1">The sequence shown here is derived from an EMBL/GenBank/DDBJ whole genome shotgun (WGS) entry which is preliminary data.</text>
</comment>
<name>A0AAD4N315_9BILA</name>
<proteinExistence type="predicted"/>
<keyword evidence="2" id="KW-1185">Reference proteome</keyword>
<evidence type="ECO:0000313" key="2">
    <source>
        <dbReference type="Proteomes" id="UP001201812"/>
    </source>
</evidence>
<dbReference type="Proteomes" id="UP001201812">
    <property type="component" value="Unassembled WGS sequence"/>
</dbReference>
<sequence length="124" mass="14301">MTSNNNADDVFSVETALLNPPEYRFKLYVPSDQEDESDEDLGQCENPLEKWADDIRKEMANRHLPIDGVVIIENEEEKPKVPEYDVSPGISLSKGERQKFYSAWNTFLENVQHVDTIINELTKK</sequence>
<accession>A0AAD4N315</accession>
<organism evidence="1 2">
    <name type="scientific">Ditylenchus destructor</name>
    <dbReference type="NCBI Taxonomy" id="166010"/>
    <lineage>
        <taxon>Eukaryota</taxon>
        <taxon>Metazoa</taxon>
        <taxon>Ecdysozoa</taxon>
        <taxon>Nematoda</taxon>
        <taxon>Chromadorea</taxon>
        <taxon>Rhabditida</taxon>
        <taxon>Tylenchina</taxon>
        <taxon>Tylenchomorpha</taxon>
        <taxon>Sphaerularioidea</taxon>
        <taxon>Anguinidae</taxon>
        <taxon>Anguininae</taxon>
        <taxon>Ditylenchus</taxon>
    </lineage>
</organism>